<dbReference type="EMBL" id="JRLX01000006">
    <property type="protein sequence ID" value="KGO87063.1"/>
    <property type="molecule type" value="Genomic_DNA"/>
</dbReference>
<evidence type="ECO:0000256" key="2">
    <source>
        <dbReference type="SAM" id="SignalP"/>
    </source>
</evidence>
<keyword evidence="1 2" id="KW-0732">Signal</keyword>
<reference evidence="4 5" key="1">
    <citation type="submission" date="2013-09" db="EMBL/GenBank/DDBJ databases">
        <authorList>
            <person name="Zeng Z."/>
            <person name="Chen C."/>
        </authorList>
    </citation>
    <scope>NUCLEOTIDE SEQUENCE [LARGE SCALE GENOMIC DNA]</scope>
    <source>
        <strain evidence="4 5">WB 3.3-2</strain>
    </source>
</reference>
<dbReference type="Proteomes" id="UP000030152">
    <property type="component" value="Unassembled WGS sequence"/>
</dbReference>
<feature type="chain" id="PRO_5001990955" description="DUF8202 domain-containing protein" evidence="2">
    <location>
        <begin position="20"/>
        <end position="633"/>
    </location>
</feature>
<evidence type="ECO:0000259" key="3">
    <source>
        <dbReference type="Pfam" id="PF26628"/>
    </source>
</evidence>
<dbReference type="OrthoDB" id="2582440at2"/>
<feature type="signal peptide" evidence="2">
    <location>
        <begin position="1"/>
        <end position="19"/>
    </location>
</feature>
<dbReference type="NCBIfam" id="TIGR04183">
    <property type="entry name" value="Por_Secre_tail"/>
    <property type="match status" value="1"/>
</dbReference>
<dbReference type="Pfam" id="PF26628">
    <property type="entry name" value="DUF8202"/>
    <property type="match status" value="1"/>
</dbReference>
<organism evidence="4 5">
    <name type="scientific">Flavobacterium rivuli WB 3.3-2 = DSM 21788</name>
    <dbReference type="NCBI Taxonomy" id="1121895"/>
    <lineage>
        <taxon>Bacteria</taxon>
        <taxon>Pseudomonadati</taxon>
        <taxon>Bacteroidota</taxon>
        <taxon>Flavobacteriia</taxon>
        <taxon>Flavobacteriales</taxon>
        <taxon>Flavobacteriaceae</taxon>
        <taxon>Flavobacterium</taxon>
    </lineage>
</organism>
<evidence type="ECO:0000313" key="5">
    <source>
        <dbReference type="Proteomes" id="UP000030152"/>
    </source>
</evidence>
<protein>
    <recommendedName>
        <fullName evidence="3">DUF8202 domain-containing protein</fullName>
    </recommendedName>
</protein>
<dbReference type="eggNOG" id="COG1361">
    <property type="taxonomic scope" value="Bacteria"/>
</dbReference>
<name>A0A0A2M6I6_9FLAO</name>
<sequence length="633" mass="71415">MHKNCLCLFLCFITTFLSAQSPGDVDGHTLWLKSDLSNDIALAKVKNDPETIKATHFNFNKVLDLENLKNKLYKNVVEERYSFFAVFKSDTDQEESLININKGKTTTFITNKEVLTDLEMPYKKVDSKKGIILSFVAAIDEKGKKNNSIAIEDIFTSNEDGKHQLMEVIYYPRILSRLERQKVETYLSIKFGLSIVGDFNYTNTANDTIWDFKKNKVFNKRVTGIGRDDASGLYQKQSGNAEKDGIYIGLGIIDTTNAGNKNTFDNNTFLLWGDSGESTSFNKSKKNDDIKVMKRLWKMQCFFKESFHTINTQVRINKSEIAFTGTGATDSESIWLAINDDAATTFNYGTARYIKQSNEDEEFIYFNDVAWDLDNDRTDIFTFIKGPDFFFEADALTDCSLPLPGAINVAIAGGKPPYEIAVTSKAVSKKQIITRENYGFISLPADNYTVTVTDSKKNSKTLNISLDRFADINLSLKSTWYLGNNKQVQVSAITPENIQTKFTYKWLKDGEIHSADEQFTAVQTGDYLLKIANNNGCEKEFPFKVLPAANVNSGWTAYPNPTKASQPFYIRFNLNKEAKVTVKINSMEGKSYVVKDLGLIKEYTYTDSLLTAGVYLITATINNIDEAVKLIIE</sequence>
<evidence type="ECO:0000313" key="4">
    <source>
        <dbReference type="EMBL" id="KGO87063.1"/>
    </source>
</evidence>
<dbReference type="InterPro" id="IPR058515">
    <property type="entry name" value="DUF8202"/>
</dbReference>
<accession>A0A0A2M6I6</accession>
<feature type="domain" description="DUF8202" evidence="3">
    <location>
        <begin position="179"/>
        <end position="368"/>
    </location>
</feature>
<comment type="caution">
    <text evidence="4">The sequence shown here is derived from an EMBL/GenBank/DDBJ whole genome shotgun (WGS) entry which is preliminary data.</text>
</comment>
<dbReference type="STRING" id="1121895.GCA_000378485_01840"/>
<gene>
    <name evidence="4" type="ORF">Q765_07575</name>
</gene>
<proteinExistence type="predicted"/>
<dbReference type="AlphaFoldDB" id="A0A0A2M6I6"/>
<keyword evidence="5" id="KW-1185">Reference proteome</keyword>
<dbReference type="InterPro" id="IPR026444">
    <property type="entry name" value="Secre_tail"/>
</dbReference>
<evidence type="ECO:0000256" key="1">
    <source>
        <dbReference type="ARBA" id="ARBA00022729"/>
    </source>
</evidence>